<evidence type="ECO:0000256" key="4">
    <source>
        <dbReference type="SAM" id="MobiDB-lite"/>
    </source>
</evidence>
<feature type="domain" description="HTH luxR-type" evidence="5">
    <location>
        <begin position="204"/>
        <end position="266"/>
    </location>
</feature>
<organism evidence="6 7">
    <name type="scientific">Streptomyces nanshensis</name>
    <dbReference type="NCBI Taxonomy" id="518642"/>
    <lineage>
        <taxon>Bacteria</taxon>
        <taxon>Bacillati</taxon>
        <taxon>Actinomycetota</taxon>
        <taxon>Actinomycetes</taxon>
        <taxon>Kitasatosporales</taxon>
        <taxon>Streptomycetaceae</taxon>
        <taxon>Streptomyces</taxon>
    </lineage>
</organism>
<reference evidence="6 7" key="1">
    <citation type="journal article" date="2016" name="Front. Microbiol.">
        <title>Comparative Genomics Analysis of Streptomyces Species Reveals Their Adaptation to the Marine Environment and Their Diversity at the Genomic Level.</title>
        <authorList>
            <person name="Tian X."/>
            <person name="Zhang Z."/>
            <person name="Yang T."/>
            <person name="Chen M."/>
            <person name="Li J."/>
            <person name="Chen F."/>
            <person name="Yang J."/>
            <person name="Li W."/>
            <person name="Zhang B."/>
            <person name="Zhang Z."/>
            <person name="Wu J."/>
            <person name="Zhang C."/>
            <person name="Long L."/>
            <person name="Xiao J."/>
        </authorList>
    </citation>
    <scope>NUCLEOTIDE SEQUENCE [LARGE SCALE GENOMIC DNA]</scope>
    <source>
        <strain evidence="6 7">SCSIO M10372</strain>
    </source>
</reference>
<evidence type="ECO:0000259" key="5">
    <source>
        <dbReference type="PROSITE" id="PS50043"/>
    </source>
</evidence>
<evidence type="ECO:0000256" key="3">
    <source>
        <dbReference type="ARBA" id="ARBA00023163"/>
    </source>
</evidence>
<dbReference type="PANTHER" id="PTHR44688:SF16">
    <property type="entry name" value="DNA-BINDING TRANSCRIPTIONAL ACTIVATOR DEVR_DOSR"/>
    <property type="match status" value="1"/>
</dbReference>
<evidence type="ECO:0000313" key="6">
    <source>
        <dbReference type="EMBL" id="OEV14746.1"/>
    </source>
</evidence>
<sequence length="269" mass="27487">MEALARAGDGATARTMVRNFSQGLGPGDAPAARAALVWSRAVLTETEALAQERRDGLLEAARLYEEAAAAYGELPRPYSQALTTEGAARCVLAADTGDTADGADTAGGVEAAAAADAADATASPAGKTAKAGKAGKATGSVSPDRKTGGEAVPAPDEAATTAALAELESCARRFTDLGAVWDAARARALLRTRQPARKGRPPGRPSHADQLSPREEEVAQLAVAGLTNREIAATLHLSPRTVEQHIAGAMRKTGALSRRDLAHRLGGAP</sequence>
<evidence type="ECO:0000256" key="1">
    <source>
        <dbReference type="ARBA" id="ARBA00023015"/>
    </source>
</evidence>
<dbReference type="PANTHER" id="PTHR44688">
    <property type="entry name" value="DNA-BINDING TRANSCRIPTIONAL ACTIVATOR DEVR_DOSR"/>
    <property type="match status" value="1"/>
</dbReference>
<dbReference type="SMART" id="SM00421">
    <property type="entry name" value="HTH_LUXR"/>
    <property type="match status" value="1"/>
</dbReference>
<dbReference type="Gene3D" id="1.10.10.10">
    <property type="entry name" value="Winged helix-like DNA-binding domain superfamily/Winged helix DNA-binding domain"/>
    <property type="match status" value="1"/>
</dbReference>
<dbReference type="CDD" id="cd06170">
    <property type="entry name" value="LuxR_C_like"/>
    <property type="match status" value="1"/>
</dbReference>
<feature type="compositionally biased region" description="Low complexity" evidence="4">
    <location>
        <begin position="117"/>
        <end position="139"/>
    </location>
</feature>
<keyword evidence="3" id="KW-0804">Transcription</keyword>
<name>A0A1E7LEV7_9ACTN</name>
<dbReference type="PRINTS" id="PR00038">
    <property type="entry name" value="HTHLUXR"/>
</dbReference>
<dbReference type="PATRIC" id="fig|518642.7.peg.8637"/>
<dbReference type="Proteomes" id="UP000175971">
    <property type="component" value="Unassembled WGS sequence"/>
</dbReference>
<dbReference type="EMBL" id="LJGZ01000114">
    <property type="protein sequence ID" value="OEV14746.1"/>
    <property type="molecule type" value="Genomic_DNA"/>
</dbReference>
<feature type="region of interest" description="Disordered" evidence="4">
    <location>
        <begin position="117"/>
        <end position="156"/>
    </location>
</feature>
<dbReference type="AlphaFoldDB" id="A0A1E7LEV7"/>
<comment type="caution">
    <text evidence="6">The sequence shown here is derived from an EMBL/GenBank/DDBJ whole genome shotgun (WGS) entry which is preliminary data.</text>
</comment>
<dbReference type="InterPro" id="IPR000792">
    <property type="entry name" value="Tscrpt_reg_LuxR_C"/>
</dbReference>
<evidence type="ECO:0000313" key="7">
    <source>
        <dbReference type="Proteomes" id="UP000175971"/>
    </source>
</evidence>
<keyword evidence="1" id="KW-0805">Transcription regulation</keyword>
<feature type="region of interest" description="Disordered" evidence="4">
    <location>
        <begin position="192"/>
        <end position="215"/>
    </location>
</feature>
<protein>
    <recommendedName>
        <fullName evidence="5">HTH luxR-type domain-containing protein</fullName>
    </recommendedName>
</protein>
<keyword evidence="2" id="KW-0238">DNA-binding</keyword>
<dbReference type="Pfam" id="PF00196">
    <property type="entry name" value="GerE"/>
    <property type="match status" value="1"/>
</dbReference>
<dbReference type="InterPro" id="IPR036388">
    <property type="entry name" value="WH-like_DNA-bd_sf"/>
</dbReference>
<dbReference type="SUPFAM" id="SSF46894">
    <property type="entry name" value="C-terminal effector domain of the bipartite response regulators"/>
    <property type="match status" value="1"/>
</dbReference>
<keyword evidence="7" id="KW-1185">Reference proteome</keyword>
<accession>A0A1E7LEV7</accession>
<dbReference type="PROSITE" id="PS50043">
    <property type="entry name" value="HTH_LUXR_2"/>
    <property type="match status" value="1"/>
</dbReference>
<gene>
    <name evidence="6" type="ORF">AN221_43795</name>
</gene>
<dbReference type="InterPro" id="IPR016032">
    <property type="entry name" value="Sig_transdc_resp-reg_C-effctor"/>
</dbReference>
<dbReference type="GO" id="GO:0003677">
    <property type="term" value="F:DNA binding"/>
    <property type="evidence" value="ECO:0007669"/>
    <property type="project" value="UniProtKB-KW"/>
</dbReference>
<feature type="compositionally biased region" description="Basic residues" evidence="4">
    <location>
        <begin position="192"/>
        <end position="201"/>
    </location>
</feature>
<proteinExistence type="predicted"/>
<dbReference type="GO" id="GO:0006355">
    <property type="term" value="P:regulation of DNA-templated transcription"/>
    <property type="evidence" value="ECO:0007669"/>
    <property type="project" value="InterPro"/>
</dbReference>
<evidence type="ECO:0000256" key="2">
    <source>
        <dbReference type="ARBA" id="ARBA00023125"/>
    </source>
</evidence>